<feature type="region of interest" description="Disordered" evidence="2">
    <location>
        <begin position="212"/>
        <end position="294"/>
    </location>
</feature>
<dbReference type="SUPFAM" id="SSF56784">
    <property type="entry name" value="HAD-like"/>
    <property type="match status" value="1"/>
</dbReference>
<dbReference type="SUPFAM" id="SSF53756">
    <property type="entry name" value="UDP-Glycosyltransferase/glycogen phosphorylase"/>
    <property type="match status" value="1"/>
</dbReference>
<dbReference type="GO" id="GO:0003825">
    <property type="term" value="F:alpha,alpha-trehalose-phosphate synthase (UDP-forming) activity"/>
    <property type="evidence" value="ECO:0007669"/>
    <property type="project" value="TreeGrafter"/>
</dbReference>
<dbReference type="GO" id="GO:0005992">
    <property type="term" value="P:trehalose biosynthetic process"/>
    <property type="evidence" value="ECO:0007669"/>
    <property type="project" value="InterPro"/>
</dbReference>
<dbReference type="GO" id="GO:0005946">
    <property type="term" value="C:alpha,alpha-trehalose-phosphate synthase complex (UDP-forming)"/>
    <property type="evidence" value="ECO:0007669"/>
    <property type="project" value="TreeGrafter"/>
</dbReference>
<organism evidence="4">
    <name type="scientific">Phaffia rhodozyma</name>
    <name type="common">Yeast</name>
    <name type="synonym">Xanthophyllomyces dendrorhous</name>
    <dbReference type="NCBI Taxonomy" id="264483"/>
    <lineage>
        <taxon>Eukaryota</taxon>
        <taxon>Fungi</taxon>
        <taxon>Dikarya</taxon>
        <taxon>Basidiomycota</taxon>
        <taxon>Agaricomycotina</taxon>
        <taxon>Tremellomycetes</taxon>
        <taxon>Cystofilobasidiales</taxon>
        <taxon>Mrakiaceae</taxon>
        <taxon>Phaffia</taxon>
    </lineage>
</organism>
<dbReference type="EMBL" id="LN483332">
    <property type="protein sequence ID" value="CED85313.1"/>
    <property type="molecule type" value="Genomic_DNA"/>
</dbReference>
<feature type="chain" id="PRO_5002522581" evidence="3">
    <location>
        <begin position="21"/>
        <end position="1056"/>
    </location>
</feature>
<name>A0A0F7SYJ8_PHARH</name>
<dbReference type="CDD" id="cd03788">
    <property type="entry name" value="GT20_TPS"/>
    <property type="match status" value="1"/>
</dbReference>
<dbReference type="InterPro" id="IPR003337">
    <property type="entry name" value="Trehalose_PPase"/>
</dbReference>
<dbReference type="Gene3D" id="3.40.50.2000">
    <property type="entry name" value="Glycogen Phosphorylase B"/>
    <property type="match status" value="2"/>
</dbReference>
<reference evidence="4" key="1">
    <citation type="submission" date="2014-08" db="EMBL/GenBank/DDBJ databases">
        <authorList>
            <person name="Sharma Rahul"/>
            <person name="Thines Marco"/>
        </authorList>
    </citation>
    <scope>NUCLEOTIDE SEQUENCE</scope>
</reference>
<feature type="signal peptide" evidence="3">
    <location>
        <begin position="1"/>
        <end position="20"/>
    </location>
</feature>
<dbReference type="PANTHER" id="PTHR10788:SF15">
    <property type="entry name" value="TREHALOSE SYNTHASE COMPLEX REGULATORY SUBUNIT TPS3-RELATED"/>
    <property type="match status" value="1"/>
</dbReference>
<evidence type="ECO:0000256" key="2">
    <source>
        <dbReference type="SAM" id="MobiDB-lite"/>
    </source>
</evidence>
<comment type="similarity">
    <text evidence="1">In the N-terminal section; belongs to the glycosyltransferase 20 family.</text>
</comment>
<dbReference type="PANTHER" id="PTHR10788">
    <property type="entry name" value="TREHALOSE-6-PHOSPHATE SYNTHASE"/>
    <property type="match status" value="1"/>
</dbReference>
<sequence length="1056" mass="115443">MPSTARLIVASLFLPSGVQFANPAPASPSLSTTTDNIEPISEEGQEVAPPASPPAPSYPEALGERPKDIPAVSLDGTNEPYHPKIGLGVLPGPSVFLKERSLSGLGPGGIGGVSGSKSSGIPSTPGLGGGFKSSQGLSIIDDLTKASKAPSPSPTPGVAGPVENPFFPTSTTNTSTATPEGNKSPIRPAAGDSAGVSLINAATRALNNGSSKLASAVQDATRGVRSEMSLPGTPRATPSGSASASSQKQKSRSPVISQPSQAFHPPPLNSPLTRATSRSSSRRRSSSSHSVFPPHHHALQLIRNPQGNIGLQNALHAIEGETKGMVWVGALADKTDELSESTRVDVEAALWEGDDGGVNRSKPVWINDSVFEGFYDVFCKQILWPTFHYSTVRKDETTNWEDYVRVNQSFADRIVETYKDGDTIFVNDYHLLLVPAMVRAKLPKSIIGLFVHIAFPSSEIFRCLALREELLYGMLGANLIGFQTYNFSRHFRQVCSRVLQDVEATPKGIQLPSSFVDVEVFGIGIDVDTLEAKREEQEVTEWANLLRERYGDTKLIVARDKLDEVKGLKHKLLSFERFLQLYPEWIGKVVLIQVALATTETNEAQENIHDLVTRINSKFSNSITYQPIVFLHTEPPTFSQYLGLLTTADVFINTSLREGMNLTAHEFVRCQEGSYGPMILSEFTGSYSYSSFRSCLPVNPYDYSQVARAINQALTMGEEEKKTRWTELNAHVVDHTAQAWARKYLSHLERAHAGQQSRLPNEIPKFEVSAIQEDYRHAGTRLLLVDLEGVVWNEDPRKTHAEGFNPPAELLDQLKMMTDDPNTVVYLLSGRGVTDLKKIQAAVPKLGLLAEHGCYIKLAGDDANQDWVCTVENLDLSWRAPCIEILNYFSERTPGAYIEDRGTSLVWRFCNEKSGEAESAWAKRAAAEAANHVSDVLAERYKLQIYPGKQAFLVVPRQVTRSHAVALLLSKSSNLKVLPSHFNSSLVPQYDFVAALTTDERLIAALNSLKQSRSRNNPRGSVVVHTVSAGTRQSQAKWACNTVDAAQVLVDLVKDV</sequence>
<evidence type="ECO:0000256" key="3">
    <source>
        <dbReference type="SAM" id="SignalP"/>
    </source>
</evidence>
<evidence type="ECO:0000256" key="1">
    <source>
        <dbReference type="ARBA" id="ARBA00005409"/>
    </source>
</evidence>
<dbReference type="Gene3D" id="3.30.70.1020">
    <property type="entry name" value="Trehalose-6-phosphate phosphatase related protein, domain 2"/>
    <property type="match status" value="1"/>
</dbReference>
<dbReference type="GO" id="GO:0005829">
    <property type="term" value="C:cytosol"/>
    <property type="evidence" value="ECO:0007669"/>
    <property type="project" value="TreeGrafter"/>
</dbReference>
<feature type="compositionally biased region" description="Low complexity" evidence="2">
    <location>
        <begin position="233"/>
        <end position="254"/>
    </location>
</feature>
<evidence type="ECO:0000313" key="4">
    <source>
        <dbReference type="EMBL" id="CED85313.1"/>
    </source>
</evidence>
<protein>
    <submittedName>
        <fullName evidence="4">Trehalose-6-phosphate synthase component TPS1 and related subunits</fullName>
    </submittedName>
</protein>
<keyword evidence="3" id="KW-0732">Signal</keyword>
<dbReference type="GO" id="GO:0004805">
    <property type="term" value="F:trehalose-phosphatase activity"/>
    <property type="evidence" value="ECO:0007669"/>
    <property type="project" value="TreeGrafter"/>
</dbReference>
<dbReference type="Pfam" id="PF02358">
    <property type="entry name" value="Trehalose_PPase"/>
    <property type="match status" value="1"/>
</dbReference>
<feature type="compositionally biased region" description="Low complexity" evidence="2">
    <location>
        <begin position="164"/>
        <end position="176"/>
    </location>
</feature>
<dbReference type="InterPro" id="IPR023214">
    <property type="entry name" value="HAD_sf"/>
</dbReference>
<proteinExistence type="inferred from homology"/>
<dbReference type="Pfam" id="PF00982">
    <property type="entry name" value="Glyco_transf_20"/>
    <property type="match status" value="1"/>
</dbReference>
<dbReference type="InterPro" id="IPR001830">
    <property type="entry name" value="Glyco_trans_20"/>
</dbReference>
<dbReference type="Gene3D" id="3.40.50.1000">
    <property type="entry name" value="HAD superfamily/HAD-like"/>
    <property type="match status" value="1"/>
</dbReference>
<accession>A0A0F7SYJ8</accession>
<feature type="region of interest" description="Disordered" evidence="2">
    <location>
        <begin position="145"/>
        <end position="190"/>
    </location>
</feature>
<dbReference type="InterPro" id="IPR036412">
    <property type="entry name" value="HAD-like_sf"/>
</dbReference>
<feature type="region of interest" description="Disordered" evidence="2">
    <location>
        <begin position="22"/>
        <end position="70"/>
    </location>
</feature>
<dbReference type="AlphaFoldDB" id="A0A0F7SYJ8"/>